<dbReference type="InParanoid" id="A0A165L071"/>
<name>A0A165L071_EXIGL</name>
<feature type="compositionally biased region" description="Basic and acidic residues" evidence="2">
    <location>
        <begin position="62"/>
        <end position="74"/>
    </location>
</feature>
<feature type="region of interest" description="Disordered" evidence="2">
    <location>
        <begin position="144"/>
        <end position="356"/>
    </location>
</feature>
<evidence type="ECO:0000313" key="4">
    <source>
        <dbReference type="Proteomes" id="UP000077266"/>
    </source>
</evidence>
<feature type="region of interest" description="Disordered" evidence="2">
    <location>
        <begin position="1"/>
        <end position="123"/>
    </location>
</feature>
<reference evidence="3 4" key="1">
    <citation type="journal article" date="2016" name="Mol. Biol. Evol.">
        <title>Comparative Genomics of Early-Diverging Mushroom-Forming Fungi Provides Insights into the Origins of Lignocellulose Decay Capabilities.</title>
        <authorList>
            <person name="Nagy L.G."/>
            <person name="Riley R."/>
            <person name="Tritt A."/>
            <person name="Adam C."/>
            <person name="Daum C."/>
            <person name="Floudas D."/>
            <person name="Sun H."/>
            <person name="Yadav J.S."/>
            <person name="Pangilinan J."/>
            <person name="Larsson K.H."/>
            <person name="Matsuura K."/>
            <person name="Barry K."/>
            <person name="Labutti K."/>
            <person name="Kuo R."/>
            <person name="Ohm R.A."/>
            <person name="Bhattacharya S.S."/>
            <person name="Shirouzu T."/>
            <person name="Yoshinaga Y."/>
            <person name="Martin F.M."/>
            <person name="Grigoriev I.V."/>
            <person name="Hibbett D.S."/>
        </authorList>
    </citation>
    <scope>NUCLEOTIDE SEQUENCE [LARGE SCALE GENOMIC DNA]</scope>
    <source>
        <strain evidence="3 4">HHB12029</strain>
    </source>
</reference>
<feature type="compositionally biased region" description="Polar residues" evidence="2">
    <location>
        <begin position="100"/>
        <end position="123"/>
    </location>
</feature>
<feature type="region of interest" description="Disordered" evidence="2">
    <location>
        <begin position="447"/>
        <end position="466"/>
    </location>
</feature>
<gene>
    <name evidence="3" type="ORF">EXIGLDRAFT_764611</name>
</gene>
<evidence type="ECO:0000256" key="1">
    <source>
        <dbReference type="SAM" id="Coils"/>
    </source>
</evidence>
<keyword evidence="1" id="KW-0175">Coiled coil</keyword>
<evidence type="ECO:0000313" key="3">
    <source>
        <dbReference type="EMBL" id="KZV97158.1"/>
    </source>
</evidence>
<protein>
    <submittedName>
        <fullName evidence="3">Uncharacterized protein</fullName>
    </submittedName>
</protein>
<feature type="compositionally biased region" description="Basic and acidic residues" evidence="2">
    <location>
        <begin position="225"/>
        <end position="307"/>
    </location>
</feature>
<organism evidence="3 4">
    <name type="scientific">Exidia glandulosa HHB12029</name>
    <dbReference type="NCBI Taxonomy" id="1314781"/>
    <lineage>
        <taxon>Eukaryota</taxon>
        <taxon>Fungi</taxon>
        <taxon>Dikarya</taxon>
        <taxon>Basidiomycota</taxon>
        <taxon>Agaricomycotina</taxon>
        <taxon>Agaricomycetes</taxon>
        <taxon>Auriculariales</taxon>
        <taxon>Exidiaceae</taxon>
        <taxon>Exidia</taxon>
    </lineage>
</organism>
<keyword evidence="4" id="KW-1185">Reference proteome</keyword>
<evidence type="ECO:0000256" key="2">
    <source>
        <dbReference type="SAM" id="MobiDB-lite"/>
    </source>
</evidence>
<feature type="compositionally biased region" description="Basic and acidic residues" evidence="2">
    <location>
        <begin position="447"/>
        <end position="459"/>
    </location>
</feature>
<dbReference type="AlphaFoldDB" id="A0A165L071"/>
<dbReference type="EMBL" id="KV425933">
    <property type="protein sequence ID" value="KZV97158.1"/>
    <property type="molecule type" value="Genomic_DNA"/>
</dbReference>
<feature type="coiled-coil region" evidence="1">
    <location>
        <begin position="374"/>
        <end position="401"/>
    </location>
</feature>
<feature type="compositionally biased region" description="Low complexity" evidence="2">
    <location>
        <begin position="173"/>
        <end position="209"/>
    </location>
</feature>
<dbReference type="Proteomes" id="UP000077266">
    <property type="component" value="Unassembled WGS sequence"/>
</dbReference>
<sequence length="908" mass="102728">MDATPRANAADELKDGAGELENTQNRNGKGGRTKGMTDESTARALAEVEEGEVSDGGQQNTEEGRMKEIRERRVTKSPGALGDGRTQGAHMRPVTDQEEQTSARSTPSIEATGPFSTNGSGSRYTYLDATQLRADVQAGQECAVNAPLDGLSMTDSSRATSREPEKHATVSDATTRSRTPARTPASPSTTGDRTTRLGTTDRPIPTGPRARPRPPTVNAGYNAPRQERREWNSGREGERRARTSTHEYDSRYARREGKSGREEERRDISSDGRARTSSREYDSRYGRDYGRRERDSGRQEERREVSSDARAGTSTREYDNVASSRGSSSGRKRGASPLDDPRPSKRISDEQGVGTVFRPYYGTEEEKVQQRIHINNLEQKTSEQEKTIRELKQRVAELARDKYAALKYGRRKMEQIREDDPSKWRELMYRAWAKEHKEQYFTHDEHYEELSDGERDVAEKGTSTDSIEPRRAAYDIEVPALQPMDEMAPPQFDSTSYDMRQNVVVVDPNSYIPTLNADQIRADEQRAATHMYGSMEDYFRAMRARTGWLAGANGFDRVIGFLQGGLPMPVGKEGHPFFKGWAWEDFKSSRLTHEPSNGGWLVGPNDPQFAELAYEASFLDFSFRSNGQRFSVAVALQHPGLKECLWPTVPEPNVHVTCDNNPTFLPAGVRRQYRMVNPPNPTEVYSEFCLSDLSIYIKLHCAGPASATQISKRRWQEMLDYFALEWYPTRGQGVSEPWIDEYFPRGPEPFPEELLVEDFAQDDIMVKLWRHLLRCGLSTEHLAAGFVFDYLQRSRLALRLLEKNREAFKALNPNGDQKASREYTAKHALWFPIPDVEPKVSYPVRDVAGWRQREDENNRIAVQALDEANAMLKAVGQAVEFPSREAQIHARPWFAFVPVPKQKVVKSA</sequence>
<proteinExistence type="predicted"/>
<accession>A0A165L071</accession>
<feature type="compositionally biased region" description="Basic and acidic residues" evidence="2">
    <location>
        <begin position="339"/>
        <end position="349"/>
    </location>
</feature>
<feature type="compositionally biased region" description="Basic and acidic residues" evidence="2">
    <location>
        <begin position="160"/>
        <end position="169"/>
    </location>
</feature>